<reference evidence="1" key="1">
    <citation type="submission" date="2022-12" db="EMBL/GenBank/DDBJ databases">
        <authorList>
            <person name="Petersen C."/>
        </authorList>
    </citation>
    <scope>NUCLEOTIDE SEQUENCE</scope>
    <source>
        <strain evidence="1">IBT 29495</strain>
    </source>
</reference>
<dbReference type="Proteomes" id="UP001149954">
    <property type="component" value="Unassembled WGS sequence"/>
</dbReference>
<gene>
    <name evidence="1" type="ORF">N7463_007895</name>
</gene>
<evidence type="ECO:0000313" key="1">
    <source>
        <dbReference type="EMBL" id="KAJ5505021.1"/>
    </source>
</evidence>
<evidence type="ECO:0000313" key="2">
    <source>
        <dbReference type="Proteomes" id="UP001149954"/>
    </source>
</evidence>
<protein>
    <submittedName>
        <fullName evidence="1">Uncharacterized protein</fullName>
    </submittedName>
</protein>
<proteinExistence type="predicted"/>
<dbReference type="AlphaFoldDB" id="A0A9W9XYH4"/>
<organism evidence="1 2">
    <name type="scientific">Penicillium fimorum</name>
    <dbReference type="NCBI Taxonomy" id="1882269"/>
    <lineage>
        <taxon>Eukaryota</taxon>
        <taxon>Fungi</taxon>
        <taxon>Dikarya</taxon>
        <taxon>Ascomycota</taxon>
        <taxon>Pezizomycotina</taxon>
        <taxon>Eurotiomycetes</taxon>
        <taxon>Eurotiomycetidae</taxon>
        <taxon>Eurotiales</taxon>
        <taxon>Aspergillaceae</taxon>
        <taxon>Penicillium</taxon>
    </lineage>
</organism>
<name>A0A9W9XYH4_9EURO</name>
<keyword evidence="2" id="KW-1185">Reference proteome</keyword>
<dbReference type="EMBL" id="JAPWDS010000003">
    <property type="protein sequence ID" value="KAJ5505021.1"/>
    <property type="molecule type" value="Genomic_DNA"/>
</dbReference>
<sequence>MLMQRMGKMTTFSYQYRESLDTYITQALTVKAFIKVLYAHKKSLEILDVDTESRIYIFEIDDEEERDIQFKGISDDITTFYKLIWTYGVSLEEFVALKRLSLEINFLLYFAAGVSGKEYKTGKKLELVEYLPAGLEYLCVRGYHKGGRADGSFDAILQVRVF</sequence>
<accession>A0A9W9XYH4</accession>
<dbReference type="OrthoDB" id="3437411at2759"/>
<reference evidence="1" key="2">
    <citation type="journal article" date="2023" name="IMA Fungus">
        <title>Comparative genomic study of the Penicillium genus elucidates a diverse pangenome and 15 lateral gene transfer events.</title>
        <authorList>
            <person name="Petersen C."/>
            <person name="Sorensen T."/>
            <person name="Nielsen M.R."/>
            <person name="Sondergaard T.E."/>
            <person name="Sorensen J.L."/>
            <person name="Fitzpatrick D.A."/>
            <person name="Frisvad J.C."/>
            <person name="Nielsen K.L."/>
        </authorList>
    </citation>
    <scope>NUCLEOTIDE SEQUENCE</scope>
    <source>
        <strain evidence="1">IBT 29495</strain>
    </source>
</reference>
<comment type="caution">
    <text evidence="1">The sequence shown here is derived from an EMBL/GenBank/DDBJ whole genome shotgun (WGS) entry which is preliminary data.</text>
</comment>